<evidence type="ECO:0000313" key="3">
    <source>
        <dbReference type="Proteomes" id="UP001198862"/>
    </source>
</evidence>
<name>A0ABS8KPA5_9HYPH</name>
<gene>
    <name evidence="2" type="ORF">LJ725_02820</name>
</gene>
<keyword evidence="3" id="KW-1185">Reference proteome</keyword>
<keyword evidence="1" id="KW-0732">Signal</keyword>
<evidence type="ECO:0000313" key="2">
    <source>
        <dbReference type="EMBL" id="MCC8427881.1"/>
    </source>
</evidence>
<comment type="caution">
    <text evidence="2">The sequence shown here is derived from an EMBL/GenBank/DDBJ whole genome shotgun (WGS) entry which is preliminary data.</text>
</comment>
<sequence length="190" mass="18261">MIATRVRPLLLPLLLAAGLGACASNGIQPGIVSSSVPIAGGPVAGQSPGSPTQVAYSAPVGAGRVVSIREVGLAGTGGSYGSGNGNGALMGGIIGGGIGATLGAITSNTVGGGLVGLLLGSVGGAIAGTIADGQRSGGRGIEVTVQRDDGQSVTVAQRDDGDVQLGDRVQIVQDGRGVAKVVRDTSRNPD</sequence>
<accession>A0ABS8KPA5</accession>
<dbReference type="PROSITE" id="PS51257">
    <property type="entry name" value="PROKAR_LIPOPROTEIN"/>
    <property type="match status" value="1"/>
</dbReference>
<dbReference type="EMBL" id="JAJISD010000001">
    <property type="protein sequence ID" value="MCC8427881.1"/>
    <property type="molecule type" value="Genomic_DNA"/>
</dbReference>
<evidence type="ECO:0008006" key="4">
    <source>
        <dbReference type="Google" id="ProtNLM"/>
    </source>
</evidence>
<organism evidence="2 3">
    <name type="scientific">Reyranella aquatilis</name>
    <dbReference type="NCBI Taxonomy" id="2035356"/>
    <lineage>
        <taxon>Bacteria</taxon>
        <taxon>Pseudomonadati</taxon>
        <taxon>Pseudomonadota</taxon>
        <taxon>Alphaproteobacteria</taxon>
        <taxon>Hyphomicrobiales</taxon>
        <taxon>Reyranellaceae</taxon>
        <taxon>Reyranella</taxon>
    </lineage>
</organism>
<protein>
    <recommendedName>
        <fullName evidence="4">17 kDa surface antigen</fullName>
    </recommendedName>
</protein>
<dbReference type="Proteomes" id="UP001198862">
    <property type="component" value="Unassembled WGS sequence"/>
</dbReference>
<dbReference type="RefSeq" id="WP_230549094.1">
    <property type="nucleotide sequence ID" value="NZ_JAJISD010000001.1"/>
</dbReference>
<feature type="signal peptide" evidence="1">
    <location>
        <begin position="1"/>
        <end position="23"/>
    </location>
</feature>
<feature type="chain" id="PRO_5045129657" description="17 kDa surface antigen" evidence="1">
    <location>
        <begin position="24"/>
        <end position="190"/>
    </location>
</feature>
<reference evidence="2 3" key="1">
    <citation type="submission" date="2021-11" db="EMBL/GenBank/DDBJ databases">
        <authorList>
            <person name="Lee D.-H."/>
            <person name="Kim S.-B."/>
        </authorList>
    </citation>
    <scope>NUCLEOTIDE SEQUENCE [LARGE SCALE GENOMIC DNA]</scope>
    <source>
        <strain evidence="2 3">KCTC 52223</strain>
    </source>
</reference>
<proteinExistence type="predicted"/>
<evidence type="ECO:0000256" key="1">
    <source>
        <dbReference type="SAM" id="SignalP"/>
    </source>
</evidence>